<keyword evidence="12" id="KW-1185">Reference proteome</keyword>
<dbReference type="Pfam" id="PF05504">
    <property type="entry name" value="Spore_GerAC"/>
    <property type="match status" value="1"/>
</dbReference>
<proteinExistence type="inferred from homology"/>
<evidence type="ECO:0000256" key="6">
    <source>
        <dbReference type="ARBA" id="ARBA00023139"/>
    </source>
</evidence>
<dbReference type="eggNOG" id="ENOG502Z7RF">
    <property type="taxonomic scope" value="Bacteria"/>
</dbReference>
<keyword evidence="5" id="KW-0472">Membrane</keyword>
<evidence type="ECO:0000256" key="2">
    <source>
        <dbReference type="ARBA" id="ARBA00007886"/>
    </source>
</evidence>
<dbReference type="Proteomes" id="UP000005387">
    <property type="component" value="Unassembled WGS sequence"/>
</dbReference>
<organism evidence="11 12">
    <name type="scientific">Paenibacillus curdlanolyticus YK9</name>
    <dbReference type="NCBI Taxonomy" id="717606"/>
    <lineage>
        <taxon>Bacteria</taxon>
        <taxon>Bacillati</taxon>
        <taxon>Bacillota</taxon>
        <taxon>Bacilli</taxon>
        <taxon>Bacillales</taxon>
        <taxon>Paenibacillaceae</taxon>
        <taxon>Paenibacillus</taxon>
    </lineage>
</organism>
<keyword evidence="3" id="KW-0309">Germination</keyword>
<dbReference type="EMBL" id="AEDD01000002">
    <property type="protein sequence ID" value="EFM12403.1"/>
    <property type="molecule type" value="Genomic_DNA"/>
</dbReference>
<dbReference type="RefSeq" id="WP_006037098.1">
    <property type="nucleotide sequence ID" value="NZ_AEDD01000002.1"/>
</dbReference>
<dbReference type="Pfam" id="PF25198">
    <property type="entry name" value="Spore_GerAC_N"/>
    <property type="match status" value="1"/>
</dbReference>
<dbReference type="InterPro" id="IPR008844">
    <property type="entry name" value="Spore_GerAC-like"/>
</dbReference>
<keyword evidence="6" id="KW-0564">Palmitate</keyword>
<comment type="similarity">
    <text evidence="2">Belongs to the GerABKC lipoprotein family.</text>
</comment>
<evidence type="ECO:0000256" key="1">
    <source>
        <dbReference type="ARBA" id="ARBA00004635"/>
    </source>
</evidence>
<dbReference type="NCBIfam" id="TIGR02887">
    <property type="entry name" value="spore_ger_x_C"/>
    <property type="match status" value="1"/>
</dbReference>
<evidence type="ECO:0000256" key="3">
    <source>
        <dbReference type="ARBA" id="ARBA00022544"/>
    </source>
</evidence>
<name>E0I611_9BACL</name>
<dbReference type="InterPro" id="IPR038501">
    <property type="entry name" value="Spore_GerAC_C_sf"/>
</dbReference>
<accession>E0I611</accession>
<comment type="subcellular location">
    <subcellularLocation>
        <location evidence="1">Membrane</location>
        <topology evidence="1">Lipid-anchor</topology>
    </subcellularLocation>
</comment>
<reference evidence="11 12" key="1">
    <citation type="submission" date="2010-07" db="EMBL/GenBank/DDBJ databases">
        <title>The draft genome of Paenibacillus curdlanolyticus YK9.</title>
        <authorList>
            <consortium name="US DOE Joint Genome Institute (JGI-PGF)"/>
            <person name="Lucas S."/>
            <person name="Copeland A."/>
            <person name="Lapidus A."/>
            <person name="Cheng J.-F."/>
            <person name="Bruce D."/>
            <person name="Goodwin L."/>
            <person name="Pitluck S."/>
            <person name="Land M.L."/>
            <person name="Hauser L."/>
            <person name="Chang Y.-J."/>
            <person name="Jeffries C."/>
            <person name="Anderson I.J."/>
            <person name="Johnson E."/>
            <person name="Loganathan U."/>
            <person name="Mulhopadhyay B."/>
            <person name="Kyrpides N."/>
            <person name="Woyke T.J."/>
        </authorList>
    </citation>
    <scope>NUCLEOTIDE SEQUENCE [LARGE SCALE GENOMIC DNA]</scope>
    <source>
        <strain evidence="11 12">YK9</strain>
    </source>
</reference>
<sequence length="397" mass="44807">MKRIVRSISLMTLIFLSCLMQGCKDYNELNELAIVDMVGVDLNDDGSYQAYYQIVNPNGVAGSKSGSARSPLYTYEFKGKSWAEFSRLATQTLSRKLFISHFQAYIVSERLAKHGIGNLLNFLESDSRRRMATTIFVTKSPLKDVMNTYVPIEMNPGKELRSIEELQYEVTGASDNKSTVKTLLENFENNRLTYVSIIRLSGNKPYPTTKRFQSIEGNRGNFQFIGASIMKQGHAIGELHANQLETLFFLLGANKSFIQDIKWNEGDSAQLQMKGKPRVAYHLTIHDGLPKLDIVVKPKLELISIDQKEQLSTKTLHMLEKQFNKEMKKRALALIKLANKNEWDLLNIQERLANQISPKWAAIKANANAWVETEISVTVDSSIIKTGILLSPYQGGS</sequence>
<dbReference type="PROSITE" id="PS51257">
    <property type="entry name" value="PROKAR_LIPOPROTEIN"/>
    <property type="match status" value="1"/>
</dbReference>
<keyword evidence="7" id="KW-0449">Lipoprotein</keyword>
<feature type="chain" id="PRO_5039090921" evidence="8">
    <location>
        <begin position="23"/>
        <end position="397"/>
    </location>
</feature>
<evidence type="ECO:0000256" key="8">
    <source>
        <dbReference type="SAM" id="SignalP"/>
    </source>
</evidence>
<evidence type="ECO:0000256" key="7">
    <source>
        <dbReference type="ARBA" id="ARBA00023288"/>
    </source>
</evidence>
<dbReference type="PANTHER" id="PTHR35789:SF1">
    <property type="entry name" value="SPORE GERMINATION PROTEIN B3"/>
    <property type="match status" value="1"/>
</dbReference>
<evidence type="ECO:0000313" key="12">
    <source>
        <dbReference type="Proteomes" id="UP000005387"/>
    </source>
</evidence>
<dbReference type="OrthoDB" id="9816067at2"/>
<protein>
    <submittedName>
        <fullName evidence="11">Germination protein, Ger(X)C family</fullName>
    </submittedName>
</protein>
<dbReference type="InterPro" id="IPR057336">
    <property type="entry name" value="GerAC_N"/>
</dbReference>
<evidence type="ECO:0000259" key="10">
    <source>
        <dbReference type="Pfam" id="PF25198"/>
    </source>
</evidence>
<evidence type="ECO:0000256" key="4">
    <source>
        <dbReference type="ARBA" id="ARBA00022729"/>
    </source>
</evidence>
<dbReference type="GO" id="GO:0009847">
    <property type="term" value="P:spore germination"/>
    <property type="evidence" value="ECO:0007669"/>
    <property type="project" value="InterPro"/>
</dbReference>
<feature type="domain" description="Spore germination protein N-terminal" evidence="10">
    <location>
        <begin position="25"/>
        <end position="199"/>
    </location>
</feature>
<feature type="signal peptide" evidence="8">
    <location>
        <begin position="1"/>
        <end position="22"/>
    </location>
</feature>
<gene>
    <name evidence="11" type="ORF">PaecuDRAFT_1083</name>
</gene>
<keyword evidence="4 8" id="KW-0732">Signal</keyword>
<dbReference type="Gene3D" id="3.30.300.210">
    <property type="entry name" value="Nutrient germinant receptor protein C, domain 3"/>
    <property type="match status" value="1"/>
</dbReference>
<dbReference type="InterPro" id="IPR046953">
    <property type="entry name" value="Spore_GerAC-like_C"/>
</dbReference>
<evidence type="ECO:0000259" key="9">
    <source>
        <dbReference type="Pfam" id="PF05504"/>
    </source>
</evidence>
<dbReference type="STRING" id="717606.PaecuDRAFT_1083"/>
<dbReference type="GO" id="GO:0016020">
    <property type="term" value="C:membrane"/>
    <property type="evidence" value="ECO:0007669"/>
    <property type="project" value="UniProtKB-SubCell"/>
</dbReference>
<feature type="domain" description="Spore germination GerAC-like C-terminal" evidence="9">
    <location>
        <begin position="226"/>
        <end position="387"/>
    </location>
</feature>
<dbReference type="AlphaFoldDB" id="E0I611"/>
<evidence type="ECO:0000256" key="5">
    <source>
        <dbReference type="ARBA" id="ARBA00023136"/>
    </source>
</evidence>
<dbReference type="PANTHER" id="PTHR35789">
    <property type="entry name" value="SPORE GERMINATION PROTEIN B3"/>
    <property type="match status" value="1"/>
</dbReference>
<evidence type="ECO:0000313" key="11">
    <source>
        <dbReference type="EMBL" id="EFM12403.1"/>
    </source>
</evidence>